<dbReference type="EMBL" id="CP002637">
    <property type="protein sequence ID" value="AEB98992.1"/>
    <property type="molecule type" value="Genomic_DNA"/>
</dbReference>
<gene>
    <name evidence="1" type="ordered locus">Selsp_0006</name>
</gene>
<evidence type="ECO:0008006" key="3">
    <source>
        <dbReference type="Google" id="ProtNLM"/>
    </source>
</evidence>
<organism evidence="1 2">
    <name type="scientific">Selenomonas sputigena (strain ATCC 35185 / DSM 20758 / CCUG 44933 / VPI D19B-28)</name>
    <dbReference type="NCBI Taxonomy" id="546271"/>
    <lineage>
        <taxon>Bacteria</taxon>
        <taxon>Bacillati</taxon>
        <taxon>Bacillota</taxon>
        <taxon>Negativicutes</taxon>
        <taxon>Selenomonadales</taxon>
        <taxon>Selenomonadaceae</taxon>
        <taxon>Selenomonas</taxon>
    </lineage>
</organism>
<proteinExistence type="predicted"/>
<dbReference type="AlphaFoldDB" id="F4EWL6"/>
<dbReference type="OrthoDB" id="9811390at2"/>
<protein>
    <recommendedName>
        <fullName evidence="3">DUF370 domain-containing protein</fullName>
    </recommendedName>
</protein>
<sequence length="88" mass="9741">MYLHLGDDSLVAVSSILAILDIEIYREKFGNALGKKDIAKSAALRKEPRSVIVTDEGLYFSVISAQSLKRRIQSPAYGMNLHDFAVQS</sequence>
<dbReference type="KEGG" id="ssg:Selsp_0006"/>
<dbReference type="NCBIfam" id="NF046065">
    <property type="entry name" value="MtxRegRemB"/>
    <property type="match status" value="1"/>
</dbReference>
<accession>F4EWL6</accession>
<keyword evidence="2" id="KW-1185">Reference proteome</keyword>
<evidence type="ECO:0000313" key="2">
    <source>
        <dbReference type="Proteomes" id="UP000011124"/>
    </source>
</evidence>
<name>F4EWL6_SELS3</name>
<dbReference type="RefSeq" id="WP_013740460.1">
    <property type="nucleotide sequence ID" value="NC_015437.1"/>
</dbReference>
<dbReference type="Proteomes" id="UP000011124">
    <property type="component" value="Chromosome"/>
</dbReference>
<evidence type="ECO:0000313" key="1">
    <source>
        <dbReference type="EMBL" id="AEB98992.1"/>
    </source>
</evidence>
<dbReference type="HOGENOM" id="CLU_173118_2_0_9"/>
<reference evidence="1 2" key="1">
    <citation type="submission" date="2011-04" db="EMBL/GenBank/DDBJ databases">
        <title>The complete genome of Selenomonas sputigena DSM 20758.</title>
        <authorList>
            <consortium name="US DOE Joint Genome Institute (JGI-PGF)"/>
            <person name="Lucas S."/>
            <person name="Copeland A."/>
            <person name="Lapidus A."/>
            <person name="Bruce D."/>
            <person name="Goodwin L."/>
            <person name="Pitluck S."/>
            <person name="Peters L."/>
            <person name="Kyrpides N."/>
            <person name="Mavromatis K."/>
            <person name="Ivanova N."/>
            <person name="Ovchinnikova G."/>
            <person name="Teshima H."/>
            <person name="Detter J.C."/>
            <person name="Tapia R."/>
            <person name="Han C."/>
            <person name="Land M."/>
            <person name="Hauser L."/>
            <person name="Markowitz V."/>
            <person name="Cheng J.-F."/>
            <person name="Hugenholtz P."/>
            <person name="Woyke T."/>
            <person name="Wu D."/>
            <person name="Gronow S."/>
            <person name="Wellnitz S."/>
            <person name="Schneider S."/>
            <person name="Klenk H.-P."/>
            <person name="Eisen J.A."/>
        </authorList>
    </citation>
    <scope>NUCLEOTIDE SEQUENCE [LARGE SCALE GENOMIC DNA]</scope>
    <source>
        <strain evidence="2">ATCC 35185 / DSM 20758 / VPI D19B-28</strain>
    </source>
</reference>